<dbReference type="AlphaFoldDB" id="A0A514LLB6"/>
<evidence type="ECO:0000313" key="1">
    <source>
        <dbReference type="EMBL" id="QDI92648.1"/>
    </source>
</evidence>
<keyword evidence="2" id="KW-1185">Reference proteome</keyword>
<proteinExistence type="predicted"/>
<sequence length="93" mass="10699">MFGKHPEAPGPHSPFSAAGSACPGLVPFVQTYVVPEVQTVQTHFIKHHVYKYVRYYPHTHSFEQRAHVHQRWEPAGAQGYRSATEYPYKNTLY</sequence>
<dbReference type="RefSeq" id="WP_142091148.1">
    <property type="nucleotide sequence ID" value="NZ_CP035485.1"/>
</dbReference>
<dbReference type="KEGG" id="sale:EPH95_16865"/>
<dbReference type="Proteomes" id="UP000319756">
    <property type="component" value="Chromosome"/>
</dbReference>
<dbReference type="PROSITE" id="PS51257">
    <property type="entry name" value="PROKAR_LIPOPROTEIN"/>
    <property type="match status" value="1"/>
</dbReference>
<name>A0A514LLB6_9BACI</name>
<organism evidence="1 2">
    <name type="scientific">Salicibibacter halophilus</name>
    <dbReference type="NCBI Taxonomy" id="2502791"/>
    <lineage>
        <taxon>Bacteria</taxon>
        <taxon>Bacillati</taxon>
        <taxon>Bacillota</taxon>
        <taxon>Bacilli</taxon>
        <taxon>Bacillales</taxon>
        <taxon>Bacillaceae</taxon>
        <taxon>Salicibibacter</taxon>
    </lineage>
</organism>
<dbReference type="EMBL" id="CP035485">
    <property type="protein sequence ID" value="QDI92648.1"/>
    <property type="molecule type" value="Genomic_DNA"/>
</dbReference>
<dbReference type="InterPro" id="IPR020108">
    <property type="entry name" value="Spore_coat_CotD"/>
</dbReference>
<evidence type="ECO:0000313" key="2">
    <source>
        <dbReference type="Proteomes" id="UP000319756"/>
    </source>
</evidence>
<dbReference type="OrthoDB" id="9945783at2"/>
<dbReference type="Pfam" id="PF11122">
    <property type="entry name" value="Spore-coat_CotD"/>
    <property type="match status" value="1"/>
</dbReference>
<reference evidence="2" key="1">
    <citation type="submission" date="2019-01" db="EMBL/GenBank/DDBJ databases">
        <title>Genomic analysis of Salicibibacter sp. NKC3-5.</title>
        <authorList>
            <person name="Oh Y.J."/>
        </authorList>
    </citation>
    <scope>NUCLEOTIDE SEQUENCE [LARGE SCALE GENOMIC DNA]</scope>
    <source>
        <strain evidence="2">NKC3-5</strain>
    </source>
</reference>
<accession>A0A514LLB6</accession>
<gene>
    <name evidence="1" type="ORF">EPH95_16865</name>
</gene>
<protein>
    <submittedName>
        <fullName evidence="1">Uncharacterized protein</fullName>
    </submittedName>
</protein>